<organism evidence="11 12">
    <name type="scientific">Paenibacillus germinis</name>
    <dbReference type="NCBI Taxonomy" id="2654979"/>
    <lineage>
        <taxon>Bacteria</taxon>
        <taxon>Bacillati</taxon>
        <taxon>Bacillota</taxon>
        <taxon>Bacilli</taxon>
        <taxon>Bacillales</taxon>
        <taxon>Paenibacillaceae</taxon>
        <taxon>Paenibacillus</taxon>
    </lineage>
</organism>
<gene>
    <name evidence="11" type="ORF">GC102_14460</name>
</gene>
<dbReference type="PANTHER" id="PTHR42713">
    <property type="entry name" value="HISTIDINE KINASE-RELATED"/>
    <property type="match status" value="1"/>
</dbReference>
<evidence type="ECO:0000256" key="3">
    <source>
        <dbReference type="ARBA" id="ARBA00022553"/>
    </source>
</evidence>
<protein>
    <submittedName>
        <fullName evidence="11">Response regulator</fullName>
    </submittedName>
</protein>
<dbReference type="InterPro" id="IPR009057">
    <property type="entry name" value="Homeodomain-like_sf"/>
</dbReference>
<evidence type="ECO:0000256" key="4">
    <source>
        <dbReference type="ARBA" id="ARBA00023012"/>
    </source>
</evidence>
<feature type="modified residue" description="4-aspartylphosphate" evidence="8">
    <location>
        <position position="59"/>
    </location>
</feature>
<dbReference type="InterPro" id="IPR051552">
    <property type="entry name" value="HptR"/>
</dbReference>
<dbReference type="InterPro" id="IPR020449">
    <property type="entry name" value="Tscrpt_reg_AraC-type_HTH"/>
</dbReference>
<dbReference type="Gene3D" id="1.10.10.60">
    <property type="entry name" value="Homeodomain-like"/>
    <property type="match status" value="2"/>
</dbReference>
<reference evidence="11 12" key="1">
    <citation type="submission" date="2019-10" db="EMBL/GenBank/DDBJ databases">
        <title>Description of Paenibacillus choica sp. nov.</title>
        <authorList>
            <person name="Carlier A."/>
            <person name="Qi S."/>
        </authorList>
    </citation>
    <scope>NUCLEOTIDE SEQUENCE [LARGE SCALE GENOMIC DNA]</scope>
    <source>
        <strain evidence="11 12">LMG 31460</strain>
    </source>
</reference>
<evidence type="ECO:0000259" key="9">
    <source>
        <dbReference type="PROSITE" id="PS01124"/>
    </source>
</evidence>
<evidence type="ECO:0000256" key="1">
    <source>
        <dbReference type="ARBA" id="ARBA00004496"/>
    </source>
</evidence>
<dbReference type="InterPro" id="IPR001789">
    <property type="entry name" value="Sig_transdc_resp-reg_receiver"/>
</dbReference>
<feature type="domain" description="Response regulatory" evidence="10">
    <location>
        <begin position="7"/>
        <end position="124"/>
    </location>
</feature>
<dbReference type="EMBL" id="WHOC01000073">
    <property type="protein sequence ID" value="NOU86973.1"/>
    <property type="molecule type" value="Genomic_DNA"/>
</dbReference>
<keyword evidence="2" id="KW-0963">Cytoplasm</keyword>
<feature type="domain" description="HTH araC/xylS-type" evidence="9">
    <location>
        <begin position="290"/>
        <end position="388"/>
    </location>
</feature>
<evidence type="ECO:0000256" key="8">
    <source>
        <dbReference type="PROSITE-ProRule" id="PRU00169"/>
    </source>
</evidence>
<dbReference type="PRINTS" id="PR00032">
    <property type="entry name" value="HTHARAC"/>
</dbReference>
<evidence type="ECO:0000313" key="11">
    <source>
        <dbReference type="EMBL" id="NOU86973.1"/>
    </source>
</evidence>
<keyword evidence="3 8" id="KW-0597">Phosphoprotein</keyword>
<proteinExistence type="predicted"/>
<evidence type="ECO:0000313" key="12">
    <source>
        <dbReference type="Proteomes" id="UP000658690"/>
    </source>
</evidence>
<dbReference type="SUPFAM" id="SSF46689">
    <property type="entry name" value="Homeodomain-like"/>
    <property type="match status" value="2"/>
</dbReference>
<keyword evidence="7" id="KW-0804">Transcription</keyword>
<evidence type="ECO:0000256" key="5">
    <source>
        <dbReference type="ARBA" id="ARBA00023015"/>
    </source>
</evidence>
<sequence length="399" mass="45059">MADKSIKVLIVDDELIVRKGLRATIPWERFDMEVVADAANGLKGWEAFVAYKPDVVITDIVMPKLNGLELALKVKEVAPETSVLLLSCHEDFAYAKQGLKLGASGYVLKTDMDEEEMESYLRQFQELFHKRQRQQGEQSEDAALDAKDQIAYIGAWLGGFYSAEEMEKQLRKWLDGDWAWMKTGCVVYGVVVGELERMQDNEWEPAPGQRHIRIPCGSEKQLFVCKEDTPGALELKWKEAKSRIGSLSWTRNGPVTDSHSWMKAVSETYTDMQSNTLYDQAAGSWPEPIAKAVQLLTSGESVTWSVAELAYRVGLSRSHFSTLFKKSVGENFIDFQAKYKLQKADELLLNTGLTVNDISDQLGMIDANYFSKWFKRCTGMTPSQYRANKRTNLTGQKGT</sequence>
<evidence type="ECO:0000256" key="6">
    <source>
        <dbReference type="ARBA" id="ARBA00023125"/>
    </source>
</evidence>
<dbReference type="CDD" id="cd17536">
    <property type="entry name" value="REC_YesN-like"/>
    <property type="match status" value="1"/>
</dbReference>
<name>A0ABX1Z1A1_9BACL</name>
<keyword evidence="4" id="KW-0902">Two-component regulatory system</keyword>
<dbReference type="RefSeq" id="WP_171690188.1">
    <property type="nucleotide sequence ID" value="NZ_WHOC01000073.1"/>
</dbReference>
<accession>A0ABX1Z1A1</accession>
<comment type="subcellular location">
    <subcellularLocation>
        <location evidence="1">Cytoplasm</location>
    </subcellularLocation>
</comment>
<keyword evidence="12" id="KW-1185">Reference proteome</keyword>
<comment type="caution">
    <text evidence="11">The sequence shown here is derived from an EMBL/GenBank/DDBJ whole genome shotgun (WGS) entry which is preliminary data.</text>
</comment>
<dbReference type="Pfam" id="PF12833">
    <property type="entry name" value="HTH_18"/>
    <property type="match status" value="1"/>
</dbReference>
<dbReference type="PANTHER" id="PTHR42713:SF3">
    <property type="entry name" value="TRANSCRIPTIONAL REGULATORY PROTEIN HPTR"/>
    <property type="match status" value="1"/>
</dbReference>
<keyword evidence="5" id="KW-0805">Transcription regulation</keyword>
<dbReference type="InterPro" id="IPR011006">
    <property type="entry name" value="CheY-like_superfamily"/>
</dbReference>
<dbReference type="PROSITE" id="PS01124">
    <property type="entry name" value="HTH_ARAC_FAMILY_2"/>
    <property type="match status" value="1"/>
</dbReference>
<evidence type="ECO:0000256" key="2">
    <source>
        <dbReference type="ARBA" id="ARBA00022490"/>
    </source>
</evidence>
<dbReference type="PROSITE" id="PS50110">
    <property type="entry name" value="RESPONSE_REGULATORY"/>
    <property type="match status" value="1"/>
</dbReference>
<dbReference type="SMART" id="SM00342">
    <property type="entry name" value="HTH_ARAC"/>
    <property type="match status" value="1"/>
</dbReference>
<dbReference type="Proteomes" id="UP000658690">
    <property type="component" value="Unassembled WGS sequence"/>
</dbReference>
<dbReference type="Pfam" id="PF00072">
    <property type="entry name" value="Response_reg"/>
    <property type="match status" value="1"/>
</dbReference>
<evidence type="ECO:0000256" key="7">
    <source>
        <dbReference type="ARBA" id="ARBA00023163"/>
    </source>
</evidence>
<dbReference type="Gene3D" id="3.40.50.2300">
    <property type="match status" value="1"/>
</dbReference>
<dbReference type="SUPFAM" id="SSF52172">
    <property type="entry name" value="CheY-like"/>
    <property type="match status" value="1"/>
</dbReference>
<dbReference type="SMART" id="SM00448">
    <property type="entry name" value="REC"/>
    <property type="match status" value="1"/>
</dbReference>
<evidence type="ECO:0000259" key="10">
    <source>
        <dbReference type="PROSITE" id="PS50110"/>
    </source>
</evidence>
<keyword evidence="6" id="KW-0238">DNA-binding</keyword>
<dbReference type="InterPro" id="IPR018060">
    <property type="entry name" value="HTH_AraC"/>
</dbReference>